<reference evidence="3" key="1">
    <citation type="submission" date="2017-08" db="EMBL/GenBank/DDBJ databases">
        <authorList>
            <person name="Polle J.E."/>
            <person name="Barry K."/>
            <person name="Cushman J."/>
            <person name="Schmutz J."/>
            <person name="Tran D."/>
            <person name="Hathwaick L.T."/>
            <person name="Yim W.C."/>
            <person name="Jenkins J."/>
            <person name="Mckie-Krisberg Z.M."/>
            <person name="Prochnik S."/>
            <person name="Lindquist E."/>
            <person name="Dockter R.B."/>
            <person name="Adam C."/>
            <person name="Molina H."/>
            <person name="Bunkerborg J."/>
            <person name="Jin E."/>
            <person name="Buchheim M."/>
            <person name="Magnuson J."/>
        </authorList>
    </citation>
    <scope>NUCLEOTIDE SEQUENCE</scope>
    <source>
        <strain evidence="3">CCAP 19/18</strain>
    </source>
</reference>
<evidence type="ECO:0000313" key="3">
    <source>
        <dbReference type="EMBL" id="KAF5829715.1"/>
    </source>
</evidence>
<evidence type="ECO:0000313" key="4">
    <source>
        <dbReference type="Proteomes" id="UP000815325"/>
    </source>
</evidence>
<gene>
    <name evidence="3" type="ORF">DUNSADRAFT_15595</name>
</gene>
<accession>A0ABQ7G540</accession>
<sequence>MLANKSLMMPQTRLPVAVPRLPQRLSVKPMAKAANKVDSVEEQPQQSKLALPFATVLAGALISSAIMPDDAMAAKSQGRVGGTSGFRSSRAATRAAPQQSTTTVNNTVIGAPAVAPPVYSYAPSPFGGFGGFGGFSIMPTFVMPFPFFGGILQFFLLMFVVSVVFNIVRAIASSASNNSSGGNKKDDGWGDL</sequence>
<dbReference type="EMBL" id="MU070124">
    <property type="protein sequence ID" value="KAF5829715.1"/>
    <property type="molecule type" value="Genomic_DNA"/>
</dbReference>
<keyword evidence="2" id="KW-1133">Transmembrane helix</keyword>
<dbReference type="Proteomes" id="UP000815325">
    <property type="component" value="Unassembled WGS sequence"/>
</dbReference>
<protein>
    <submittedName>
        <fullName evidence="3">Uncharacterized protein</fullName>
    </submittedName>
</protein>
<keyword evidence="2" id="KW-0472">Membrane</keyword>
<keyword evidence="2" id="KW-0812">Transmembrane</keyword>
<feature type="region of interest" description="Disordered" evidence="1">
    <location>
        <begin position="77"/>
        <end position="100"/>
    </location>
</feature>
<dbReference type="PANTHER" id="PTHR37768:SF2">
    <property type="entry name" value="OS06G0694800 PROTEIN"/>
    <property type="match status" value="1"/>
</dbReference>
<feature type="compositionally biased region" description="Polar residues" evidence="1">
    <location>
        <begin position="85"/>
        <end position="100"/>
    </location>
</feature>
<evidence type="ECO:0000256" key="2">
    <source>
        <dbReference type="SAM" id="Phobius"/>
    </source>
</evidence>
<comment type="caution">
    <text evidence="3">The sequence shown here is derived from an EMBL/GenBank/DDBJ whole genome shotgun (WGS) entry which is preliminary data.</text>
</comment>
<organism evidence="3 4">
    <name type="scientific">Dunaliella salina</name>
    <name type="common">Green alga</name>
    <name type="synonym">Protococcus salinus</name>
    <dbReference type="NCBI Taxonomy" id="3046"/>
    <lineage>
        <taxon>Eukaryota</taxon>
        <taxon>Viridiplantae</taxon>
        <taxon>Chlorophyta</taxon>
        <taxon>core chlorophytes</taxon>
        <taxon>Chlorophyceae</taxon>
        <taxon>CS clade</taxon>
        <taxon>Chlamydomonadales</taxon>
        <taxon>Dunaliellaceae</taxon>
        <taxon>Dunaliella</taxon>
    </lineage>
</organism>
<feature type="transmembrane region" description="Helical" evidence="2">
    <location>
        <begin position="145"/>
        <end position="168"/>
    </location>
</feature>
<name>A0ABQ7G540_DUNSA</name>
<keyword evidence="4" id="KW-1185">Reference proteome</keyword>
<evidence type="ECO:0000256" key="1">
    <source>
        <dbReference type="SAM" id="MobiDB-lite"/>
    </source>
</evidence>
<proteinExistence type="predicted"/>
<dbReference type="PANTHER" id="PTHR37768">
    <property type="entry name" value="OS06G0694800 PROTEIN"/>
    <property type="match status" value="1"/>
</dbReference>